<dbReference type="EMBL" id="JAMZFW010000002">
    <property type="protein sequence ID" value="MCP1101257.1"/>
    <property type="molecule type" value="Genomic_DNA"/>
</dbReference>
<feature type="transmembrane region" description="Helical" evidence="1">
    <location>
        <begin position="380"/>
        <end position="399"/>
    </location>
</feature>
<feature type="transmembrane region" description="Helical" evidence="1">
    <location>
        <begin position="167"/>
        <end position="195"/>
    </location>
</feature>
<evidence type="ECO:0000313" key="3">
    <source>
        <dbReference type="Proteomes" id="UP001523566"/>
    </source>
</evidence>
<organism evidence="2 3">
    <name type="scientific">Aequitasia blattaphilus</name>
    <dbReference type="NCBI Taxonomy" id="2949332"/>
    <lineage>
        <taxon>Bacteria</taxon>
        <taxon>Bacillati</taxon>
        <taxon>Bacillota</taxon>
        <taxon>Clostridia</taxon>
        <taxon>Lachnospirales</taxon>
        <taxon>Lachnospiraceae</taxon>
        <taxon>Aequitasia</taxon>
    </lineage>
</organism>
<name>A0ABT1E9S1_9FIRM</name>
<keyword evidence="3" id="KW-1185">Reference proteome</keyword>
<feature type="transmembrane region" description="Helical" evidence="1">
    <location>
        <begin position="84"/>
        <end position="106"/>
    </location>
</feature>
<accession>A0ABT1E9S1</accession>
<feature type="transmembrane region" description="Helical" evidence="1">
    <location>
        <begin position="112"/>
        <end position="131"/>
    </location>
</feature>
<sequence length="589" mass="69699">MKHMLKQVERVYNTDLARSFFLNIFVFLIVLFFCAPKYEVSDDFIMENILSGAFGNSPNPHILFVNIIVGYGLLPLYKLFPGFSWYFLFLLVVGLVSLIAITYAIIQKVDNRMRWVLVTLIISFLIDDVYILPQFTKTSMVAIMSGSLLFIDAVFSIDKKRGQEIVGAFLCVIGGLIRFSSIYVAGVFVLFLVCYECFCLSREDDSALKKAVFKRAIFHGLILCGIIFCLEYLNIYCYQIDEEYKYYYEYSQARSRVVDYEDLGYEEYEEELKELGISYDDYMCMKTWNFADPTYFSLEKMQKVGDIIVKHQKSKTLSLMQIYELMQERKIAAYPLFLSCIVLGIFMIIFCTRQRWMLFCVYLIGGFLYLLLYWRNRVIYRVEFCIFVGILLSLVYIFRIEEDKSKISKKIVWIFIGVLLFRKLPLLIPDNTYINVPSEERRYFVERVFFKSWEYDGRKYRRVINKNIPEDSLYNEMLDNKNNFYFLDFSTTIQTLYYDNSPFHSLPKGYYKNFSYFAGITINHPDVNDLLISNDIYNPMKSLIDENVFLVDENVELKVEFIKEHYNIDVEAELVKYVEGYPIWKLKEI</sequence>
<keyword evidence="1" id="KW-0472">Membrane</keyword>
<comment type="caution">
    <text evidence="2">The sequence shown here is derived from an EMBL/GenBank/DDBJ whole genome shotgun (WGS) entry which is preliminary data.</text>
</comment>
<evidence type="ECO:0000256" key="1">
    <source>
        <dbReference type="SAM" id="Phobius"/>
    </source>
</evidence>
<feature type="transmembrane region" description="Helical" evidence="1">
    <location>
        <begin position="216"/>
        <end position="235"/>
    </location>
</feature>
<protein>
    <recommendedName>
        <fullName evidence="4">Glycosyltransferase RgtA/B/C/D-like domain-containing protein</fullName>
    </recommendedName>
</protein>
<reference evidence="2 3" key="1">
    <citation type="journal article" date="2022" name="Genome Biol. Evol.">
        <title>Host diet, physiology and behaviors set the stage for Lachnospiraceae cladogenesis.</title>
        <authorList>
            <person name="Vera-Ponce De Leon A."/>
            <person name="Schneider M."/>
            <person name="Jahnes B.C."/>
            <person name="Sadowski V."/>
            <person name="Camuy-Velez L.A."/>
            <person name="Duan J."/>
            <person name="Sabree Z.L."/>
        </authorList>
    </citation>
    <scope>NUCLEOTIDE SEQUENCE [LARGE SCALE GENOMIC DNA]</scope>
    <source>
        <strain evidence="2 3">PAL113</strain>
    </source>
</reference>
<evidence type="ECO:0000313" key="2">
    <source>
        <dbReference type="EMBL" id="MCP1101257.1"/>
    </source>
</evidence>
<dbReference type="Proteomes" id="UP001523566">
    <property type="component" value="Unassembled WGS sequence"/>
</dbReference>
<evidence type="ECO:0008006" key="4">
    <source>
        <dbReference type="Google" id="ProtNLM"/>
    </source>
</evidence>
<gene>
    <name evidence="2" type="ORF">NK125_02375</name>
</gene>
<feature type="transmembrane region" description="Helical" evidence="1">
    <location>
        <begin position="20"/>
        <end position="38"/>
    </location>
</feature>
<feature type="transmembrane region" description="Helical" evidence="1">
    <location>
        <begin position="356"/>
        <end position="374"/>
    </location>
</feature>
<feature type="transmembrane region" description="Helical" evidence="1">
    <location>
        <begin position="138"/>
        <end position="155"/>
    </location>
</feature>
<dbReference type="RefSeq" id="WP_262065038.1">
    <property type="nucleotide sequence ID" value="NZ_JAMXOD010000002.1"/>
</dbReference>
<keyword evidence="1" id="KW-1133">Transmembrane helix</keyword>
<keyword evidence="1" id="KW-0812">Transmembrane</keyword>
<feature type="transmembrane region" description="Helical" evidence="1">
    <location>
        <begin position="331"/>
        <end position="349"/>
    </location>
</feature>
<proteinExistence type="predicted"/>